<organism evidence="1 3">
    <name type="scientific">Clostridium septicum</name>
    <dbReference type="NCBI Taxonomy" id="1504"/>
    <lineage>
        <taxon>Bacteria</taxon>
        <taxon>Bacillati</taxon>
        <taxon>Bacillota</taxon>
        <taxon>Clostridia</taxon>
        <taxon>Eubacteriales</taxon>
        <taxon>Clostridiaceae</taxon>
        <taxon>Clostridium</taxon>
    </lineage>
</organism>
<reference evidence="1 3" key="1">
    <citation type="submission" date="2017-09" db="EMBL/GenBank/DDBJ databases">
        <authorList>
            <person name="Thomas P."/>
            <person name="Seyboldt C."/>
        </authorList>
    </citation>
    <scope>NUCLEOTIDE SEQUENCE [LARGE SCALE GENOMIC DNA]</scope>
    <source>
        <strain evidence="1 3">DSM 7534</strain>
    </source>
</reference>
<dbReference type="Proteomes" id="UP000280586">
    <property type="component" value="Chromosome"/>
</dbReference>
<dbReference type="OrthoDB" id="1920995at2"/>
<dbReference type="KEGG" id="csep:CP523_14160"/>
<dbReference type="AlphaFoldDB" id="A0A9N7JP68"/>
<accession>A0A9N7JP68</accession>
<dbReference type="EMBL" id="CP099799">
    <property type="protein sequence ID" value="USS02077.1"/>
    <property type="molecule type" value="Genomic_DNA"/>
</dbReference>
<dbReference type="EMBL" id="CP023671">
    <property type="protein sequence ID" value="AYE35481.1"/>
    <property type="molecule type" value="Genomic_DNA"/>
</dbReference>
<gene>
    <name evidence="1" type="ORF">CP523_14160</name>
    <name evidence="2" type="ORF">NH397_06560</name>
</gene>
<dbReference type="Proteomes" id="UP001055437">
    <property type="component" value="Chromosome"/>
</dbReference>
<evidence type="ECO:0000313" key="1">
    <source>
        <dbReference type="EMBL" id="AYE35481.1"/>
    </source>
</evidence>
<protein>
    <submittedName>
        <fullName evidence="1">Uncharacterized protein</fullName>
    </submittedName>
</protein>
<dbReference type="GeneID" id="303561828"/>
<dbReference type="RefSeq" id="WP_066678531.1">
    <property type="nucleotide sequence ID" value="NZ_CABMIZ010000045.1"/>
</dbReference>
<reference evidence="2" key="2">
    <citation type="submission" date="2022-06" db="EMBL/GenBank/DDBJ databases">
        <authorList>
            <person name="Holder M.E."/>
            <person name="Ajami N.J."/>
            <person name="Petrosino J.F."/>
        </authorList>
    </citation>
    <scope>NUCLEOTIDE SEQUENCE</scope>
    <source>
        <strain evidence="2">RMA 8861</strain>
    </source>
</reference>
<sequence length="135" mass="15839">MNVSPYYNYLLVMTDGSTKGFNDLETAKGYINIYYEDRIKKSSLKRDYHDITELPGQFRNNICQHMGVGEGECRVYDLDDFIEKLREQLVFDDEKEEIISKLLQKDISLNIYDYSLDNILTDVKVINMIEPYGEV</sequence>
<evidence type="ECO:0000313" key="4">
    <source>
        <dbReference type="Proteomes" id="UP001055437"/>
    </source>
</evidence>
<evidence type="ECO:0000313" key="3">
    <source>
        <dbReference type="Proteomes" id="UP000280586"/>
    </source>
</evidence>
<proteinExistence type="predicted"/>
<keyword evidence="4" id="KW-1185">Reference proteome</keyword>
<name>A0A9N7JP68_CLOSE</name>
<evidence type="ECO:0000313" key="2">
    <source>
        <dbReference type="EMBL" id="USS02077.1"/>
    </source>
</evidence>